<evidence type="ECO:0000256" key="2">
    <source>
        <dbReference type="SAM" id="MobiDB-lite"/>
    </source>
</evidence>
<gene>
    <name evidence="3" type="ORF">TRIVIDRAFT_198324</name>
</gene>
<evidence type="ECO:0008006" key="5">
    <source>
        <dbReference type="Google" id="ProtNLM"/>
    </source>
</evidence>
<dbReference type="VEuPathDB" id="FungiDB:TRIVIDRAFT_198324"/>
<dbReference type="HOGENOM" id="CLU_1906997_0_0_1"/>
<evidence type="ECO:0000256" key="1">
    <source>
        <dbReference type="ARBA" id="ARBA00022786"/>
    </source>
</evidence>
<dbReference type="InParanoid" id="G9MIN5"/>
<evidence type="ECO:0000313" key="3">
    <source>
        <dbReference type="EMBL" id="EHK25352.1"/>
    </source>
</evidence>
<proteinExistence type="predicted"/>
<reference evidence="3 4" key="1">
    <citation type="journal article" date="2011" name="Genome Biol.">
        <title>Comparative genome sequence analysis underscores mycoparasitism as the ancestral life style of Trichoderma.</title>
        <authorList>
            <person name="Kubicek C.P."/>
            <person name="Herrera-Estrella A."/>
            <person name="Seidl-Seiboth V."/>
            <person name="Martinez D.A."/>
            <person name="Druzhinina I.S."/>
            <person name="Thon M."/>
            <person name="Zeilinger S."/>
            <person name="Casas-Flores S."/>
            <person name="Horwitz B.A."/>
            <person name="Mukherjee P.K."/>
            <person name="Mukherjee M."/>
            <person name="Kredics L."/>
            <person name="Alcaraz L.D."/>
            <person name="Aerts A."/>
            <person name="Antal Z."/>
            <person name="Atanasova L."/>
            <person name="Cervantes-Badillo M.G."/>
            <person name="Challacombe J."/>
            <person name="Chertkov O."/>
            <person name="McCluskey K."/>
            <person name="Coulpier F."/>
            <person name="Deshpande N."/>
            <person name="von Doehren H."/>
            <person name="Ebbole D.J."/>
            <person name="Esquivel-Naranjo E.U."/>
            <person name="Fekete E."/>
            <person name="Flipphi M."/>
            <person name="Glaser F."/>
            <person name="Gomez-Rodriguez E.Y."/>
            <person name="Gruber S."/>
            <person name="Han C."/>
            <person name="Henrissat B."/>
            <person name="Hermosa R."/>
            <person name="Hernandez-Onate M."/>
            <person name="Karaffa L."/>
            <person name="Kosti I."/>
            <person name="Le Crom S."/>
            <person name="Lindquist E."/>
            <person name="Lucas S."/>
            <person name="Luebeck M."/>
            <person name="Luebeck P.S."/>
            <person name="Margeot A."/>
            <person name="Metz B."/>
            <person name="Misra M."/>
            <person name="Nevalainen H."/>
            <person name="Omann M."/>
            <person name="Packer N."/>
            <person name="Perrone G."/>
            <person name="Uresti-Rivera E.E."/>
            <person name="Salamov A."/>
            <person name="Schmoll M."/>
            <person name="Seiboth B."/>
            <person name="Shapiro H."/>
            <person name="Sukno S."/>
            <person name="Tamayo-Ramos J.A."/>
            <person name="Tisch D."/>
            <person name="Wiest A."/>
            <person name="Wilkinson H.H."/>
            <person name="Zhang M."/>
            <person name="Coutinho P.M."/>
            <person name="Kenerley C.M."/>
            <person name="Monte E."/>
            <person name="Baker S.E."/>
            <person name="Grigoriev I.V."/>
        </authorList>
    </citation>
    <scope>NUCLEOTIDE SEQUENCE [LARGE SCALE GENOMIC DNA]</scope>
    <source>
        <strain evidence="4">Gv29-8 / FGSC 10586</strain>
    </source>
</reference>
<accession>G9MIN5</accession>
<dbReference type="GO" id="GO:0005680">
    <property type="term" value="C:anaphase-promoting complex"/>
    <property type="evidence" value="ECO:0007669"/>
    <property type="project" value="InterPro"/>
</dbReference>
<dbReference type="AlphaFoldDB" id="G9MIN5"/>
<dbReference type="InterPro" id="IPR018860">
    <property type="entry name" value="APC_suCDC26"/>
</dbReference>
<name>G9MIN5_HYPVG</name>
<sequence length="133" mass="14528">MLRRPPTTLQITAEDIAAYEDRRASEALQAAQQAHAAEVAARATSKAGAGEAATQQTTAAMGDLGLGQAMEGVQEDAEGRARRTREERNERIGVGRRASPVLNAWYQPVLANVLMMHLLPPVCQNTRKRFPHR</sequence>
<dbReference type="GeneID" id="25790027"/>
<evidence type="ECO:0000313" key="4">
    <source>
        <dbReference type="Proteomes" id="UP000007115"/>
    </source>
</evidence>
<feature type="compositionally biased region" description="Basic and acidic residues" evidence="2">
    <location>
        <begin position="77"/>
        <end position="93"/>
    </location>
</feature>
<dbReference type="GO" id="GO:0031145">
    <property type="term" value="P:anaphase-promoting complex-dependent catabolic process"/>
    <property type="evidence" value="ECO:0007669"/>
    <property type="project" value="InterPro"/>
</dbReference>
<dbReference type="OMA" id="ANVLMMH"/>
<dbReference type="eggNOG" id="ENOG502R9KJ">
    <property type="taxonomic scope" value="Eukaryota"/>
</dbReference>
<protein>
    <recommendedName>
        <fullName evidence="5">Anaphase-promoting complex subunit CDC26</fullName>
    </recommendedName>
</protein>
<dbReference type="RefSeq" id="XP_013959561.1">
    <property type="nucleotide sequence ID" value="XM_014104086.1"/>
</dbReference>
<feature type="compositionally biased region" description="Low complexity" evidence="2">
    <location>
        <begin position="42"/>
        <end position="60"/>
    </location>
</feature>
<feature type="region of interest" description="Disordered" evidence="2">
    <location>
        <begin position="42"/>
        <end position="93"/>
    </location>
</feature>
<comment type="caution">
    <text evidence="3">The sequence shown here is derived from an EMBL/GenBank/DDBJ whole genome shotgun (WGS) entry which is preliminary data.</text>
</comment>
<keyword evidence="1" id="KW-0833">Ubl conjugation pathway</keyword>
<dbReference type="Pfam" id="PF10471">
    <property type="entry name" value="ANAPC_CDC26"/>
    <property type="match status" value="1"/>
</dbReference>
<dbReference type="Proteomes" id="UP000007115">
    <property type="component" value="Unassembled WGS sequence"/>
</dbReference>
<dbReference type="EMBL" id="ABDF02000003">
    <property type="protein sequence ID" value="EHK25352.1"/>
    <property type="molecule type" value="Genomic_DNA"/>
</dbReference>
<organism evidence="3 4">
    <name type="scientific">Hypocrea virens (strain Gv29-8 / FGSC 10586)</name>
    <name type="common">Gliocladium virens</name>
    <name type="synonym">Trichoderma virens</name>
    <dbReference type="NCBI Taxonomy" id="413071"/>
    <lineage>
        <taxon>Eukaryota</taxon>
        <taxon>Fungi</taxon>
        <taxon>Dikarya</taxon>
        <taxon>Ascomycota</taxon>
        <taxon>Pezizomycotina</taxon>
        <taxon>Sordariomycetes</taxon>
        <taxon>Hypocreomycetidae</taxon>
        <taxon>Hypocreales</taxon>
        <taxon>Hypocreaceae</taxon>
        <taxon>Trichoderma</taxon>
    </lineage>
</organism>
<keyword evidence="4" id="KW-1185">Reference proteome</keyword>
<dbReference type="OrthoDB" id="5153712at2759"/>